<evidence type="ECO:0000313" key="3">
    <source>
        <dbReference type="EMBL" id="KAF1746409.1"/>
    </source>
</evidence>
<evidence type="ECO:0000256" key="1">
    <source>
        <dbReference type="SAM" id="MobiDB-lite"/>
    </source>
</evidence>
<dbReference type="KEGG" id="crq:GCK72_022863"/>
<proteinExistence type="predicted"/>
<gene>
    <name evidence="3" type="ORF">GCK72_022863</name>
</gene>
<name>A0A6A5FVC2_CAERE</name>
<dbReference type="CTD" id="9798397"/>
<feature type="transmembrane region" description="Helical" evidence="2">
    <location>
        <begin position="48"/>
        <end position="69"/>
    </location>
</feature>
<evidence type="ECO:0000256" key="2">
    <source>
        <dbReference type="SAM" id="Phobius"/>
    </source>
</evidence>
<organism evidence="3 4">
    <name type="scientific">Caenorhabditis remanei</name>
    <name type="common">Caenorhabditis vulgaris</name>
    <dbReference type="NCBI Taxonomy" id="31234"/>
    <lineage>
        <taxon>Eukaryota</taxon>
        <taxon>Metazoa</taxon>
        <taxon>Ecdysozoa</taxon>
        <taxon>Nematoda</taxon>
        <taxon>Chromadorea</taxon>
        <taxon>Rhabditida</taxon>
        <taxon>Rhabditina</taxon>
        <taxon>Rhabditomorpha</taxon>
        <taxon>Rhabditoidea</taxon>
        <taxon>Rhabditidae</taxon>
        <taxon>Peloderinae</taxon>
        <taxon>Caenorhabditis</taxon>
    </lineage>
</organism>
<evidence type="ECO:0000313" key="4">
    <source>
        <dbReference type="Proteomes" id="UP000483820"/>
    </source>
</evidence>
<feature type="region of interest" description="Disordered" evidence="1">
    <location>
        <begin position="81"/>
        <end position="107"/>
    </location>
</feature>
<sequence length="107" mass="11980">MAIYGNKDDIEMAVMNSEHQPLLQSQLQRSENRAPIFKRLNGDQKLNLLIVLLITVMILVYIYHLCIFLKKRFFKYALTSPSSISSSTSDTSTKSALSTSSDSSSST</sequence>
<dbReference type="GeneID" id="9798397"/>
<dbReference type="Proteomes" id="UP000483820">
    <property type="component" value="Chromosome X"/>
</dbReference>
<protein>
    <submittedName>
        <fullName evidence="3">Uncharacterized protein</fullName>
    </submittedName>
</protein>
<keyword evidence="2" id="KW-0472">Membrane</keyword>
<comment type="caution">
    <text evidence="3">The sequence shown here is derived from an EMBL/GenBank/DDBJ whole genome shotgun (WGS) entry which is preliminary data.</text>
</comment>
<dbReference type="RefSeq" id="XP_053578670.1">
    <property type="nucleotide sequence ID" value="XM_053735104.1"/>
</dbReference>
<reference evidence="3 4" key="1">
    <citation type="submission" date="2019-12" db="EMBL/GenBank/DDBJ databases">
        <title>Chromosome-level assembly of the Caenorhabditis remanei genome.</title>
        <authorList>
            <person name="Teterina A.A."/>
            <person name="Willis J.H."/>
            <person name="Phillips P.C."/>
        </authorList>
    </citation>
    <scope>NUCLEOTIDE SEQUENCE [LARGE SCALE GENOMIC DNA]</scope>
    <source>
        <strain evidence="3 4">PX506</strain>
        <tissue evidence="3">Whole organism</tissue>
    </source>
</reference>
<accession>A0A6A5FVC2</accession>
<dbReference type="EMBL" id="WUAV01000006">
    <property type="protein sequence ID" value="KAF1746409.1"/>
    <property type="molecule type" value="Genomic_DNA"/>
</dbReference>
<keyword evidence="2" id="KW-0812">Transmembrane</keyword>
<keyword evidence="2" id="KW-1133">Transmembrane helix</keyword>
<dbReference type="AlphaFoldDB" id="A0A6A5FVC2"/>